<keyword evidence="4" id="KW-0378">Hydrolase</keyword>
<sequence length="261" mass="28303">MENAFRVITEAILFMDHNQISRKENHKNKEVKYNLVYTGAPEFDEIFESSMIKMEFVNFARDLQDLPPNEGIAPKLADLISEKAKTIDGVKVTVYTKSEIEKMGMGLLLAVNAASEVEPRVVVLEYNGDSSKQKTALVGKGITFDSGGYNLKPGNFMKGMKFDMSGAAIMASTVMALAKSKAKANVMSVGMFTDNRIGGHGTLTESVIKSYNGKTVQIDNTDAEGRLVLADGITYAIRDGKADRVIESSTLTGAIVVALGK</sequence>
<evidence type="ECO:0000313" key="7">
    <source>
        <dbReference type="Proteomes" id="UP001168821"/>
    </source>
</evidence>
<dbReference type="GO" id="GO:0006508">
    <property type="term" value="P:proteolysis"/>
    <property type="evidence" value="ECO:0007669"/>
    <property type="project" value="UniProtKB-KW"/>
</dbReference>
<dbReference type="PROSITE" id="PS00631">
    <property type="entry name" value="CYTOSOL_AP"/>
    <property type="match status" value="1"/>
</dbReference>
<dbReference type="GO" id="GO:0030145">
    <property type="term" value="F:manganese ion binding"/>
    <property type="evidence" value="ECO:0007669"/>
    <property type="project" value="InterPro"/>
</dbReference>
<dbReference type="PRINTS" id="PR00481">
    <property type="entry name" value="LAMNOPPTDASE"/>
</dbReference>
<dbReference type="InterPro" id="IPR011356">
    <property type="entry name" value="Leucine_aapep/pepB"/>
</dbReference>
<reference evidence="6" key="1">
    <citation type="journal article" date="2023" name="G3 (Bethesda)">
        <title>Whole genome assemblies of Zophobas morio and Tenebrio molitor.</title>
        <authorList>
            <person name="Kaur S."/>
            <person name="Stinson S.A."/>
            <person name="diCenzo G.C."/>
        </authorList>
    </citation>
    <scope>NUCLEOTIDE SEQUENCE</scope>
    <source>
        <strain evidence="6">QUZm001</strain>
    </source>
</reference>
<organism evidence="6 7">
    <name type="scientific">Zophobas morio</name>
    <dbReference type="NCBI Taxonomy" id="2755281"/>
    <lineage>
        <taxon>Eukaryota</taxon>
        <taxon>Metazoa</taxon>
        <taxon>Ecdysozoa</taxon>
        <taxon>Arthropoda</taxon>
        <taxon>Hexapoda</taxon>
        <taxon>Insecta</taxon>
        <taxon>Pterygota</taxon>
        <taxon>Neoptera</taxon>
        <taxon>Endopterygota</taxon>
        <taxon>Coleoptera</taxon>
        <taxon>Polyphaga</taxon>
        <taxon>Cucujiformia</taxon>
        <taxon>Tenebrionidae</taxon>
        <taxon>Zophobas</taxon>
    </lineage>
</organism>
<dbReference type="EMBL" id="JALNTZ010000217">
    <property type="protein sequence ID" value="KAJ3636345.1"/>
    <property type="molecule type" value="Genomic_DNA"/>
</dbReference>
<comment type="caution">
    <text evidence="6">The sequence shown here is derived from an EMBL/GenBank/DDBJ whole genome shotgun (WGS) entry which is preliminary data.</text>
</comment>
<evidence type="ECO:0000256" key="3">
    <source>
        <dbReference type="ARBA" id="ARBA00022670"/>
    </source>
</evidence>
<name>A0AA38HJV7_9CUCU</name>
<evidence type="ECO:0000256" key="4">
    <source>
        <dbReference type="ARBA" id="ARBA00022801"/>
    </source>
</evidence>
<gene>
    <name evidence="6" type="ORF">Zmor_008699</name>
</gene>
<dbReference type="Pfam" id="PF00883">
    <property type="entry name" value="Peptidase_M17"/>
    <property type="match status" value="1"/>
</dbReference>
<dbReference type="SUPFAM" id="SSF53187">
    <property type="entry name" value="Zn-dependent exopeptidases"/>
    <property type="match status" value="1"/>
</dbReference>
<dbReference type="PANTHER" id="PTHR11963:SF23">
    <property type="entry name" value="CYTOSOL AMINOPEPTIDASE"/>
    <property type="match status" value="1"/>
</dbReference>
<evidence type="ECO:0000256" key="2">
    <source>
        <dbReference type="ARBA" id="ARBA00022438"/>
    </source>
</evidence>
<keyword evidence="3" id="KW-0645">Protease</keyword>
<protein>
    <recommendedName>
        <fullName evidence="5">Cytosol aminopeptidase domain-containing protein</fullName>
    </recommendedName>
</protein>
<dbReference type="Gene3D" id="3.40.630.10">
    <property type="entry name" value="Zn peptidases"/>
    <property type="match status" value="1"/>
</dbReference>
<comment type="similarity">
    <text evidence="1">Belongs to the peptidase M17 family.</text>
</comment>
<dbReference type="GO" id="GO:0005737">
    <property type="term" value="C:cytoplasm"/>
    <property type="evidence" value="ECO:0007669"/>
    <property type="project" value="InterPro"/>
</dbReference>
<dbReference type="AlphaFoldDB" id="A0AA38HJV7"/>
<evidence type="ECO:0000313" key="6">
    <source>
        <dbReference type="EMBL" id="KAJ3636345.1"/>
    </source>
</evidence>
<dbReference type="InterPro" id="IPR000819">
    <property type="entry name" value="Peptidase_M17_C"/>
</dbReference>
<dbReference type="PANTHER" id="PTHR11963">
    <property type="entry name" value="LEUCINE AMINOPEPTIDASE-RELATED"/>
    <property type="match status" value="1"/>
</dbReference>
<keyword evidence="2" id="KW-0031">Aminopeptidase</keyword>
<proteinExistence type="inferred from homology"/>
<dbReference type="Proteomes" id="UP001168821">
    <property type="component" value="Unassembled WGS sequence"/>
</dbReference>
<feature type="domain" description="Cytosol aminopeptidase" evidence="5">
    <location>
        <begin position="220"/>
        <end position="227"/>
    </location>
</feature>
<dbReference type="GO" id="GO:0070006">
    <property type="term" value="F:metalloaminopeptidase activity"/>
    <property type="evidence" value="ECO:0007669"/>
    <property type="project" value="InterPro"/>
</dbReference>
<evidence type="ECO:0000259" key="5">
    <source>
        <dbReference type="PROSITE" id="PS00631"/>
    </source>
</evidence>
<evidence type="ECO:0000256" key="1">
    <source>
        <dbReference type="ARBA" id="ARBA00009528"/>
    </source>
</evidence>
<keyword evidence="7" id="KW-1185">Reference proteome</keyword>
<accession>A0AA38HJV7</accession>